<sequence length="342" mass="39689">MPPKGFKQKAKKATSTEIPAPFTKAPASLEPLLQRFDPKLVHITHVDRHPPENKKSIFLIPVLLNTTITALLLWRLYIAVPTYLILSQTLLGYYTPLTVDTIATTRKQQIGILLRRTLMFLLDFLLFRFVGPWPLTFFLERPSNPVHYRWNLGFRKDEIVVRVSRGWGTEDLMQGVKQGEENPFFKTRILPAISRDTMGKTGYLMMDKSWDLDFEVMLDAHELAKRDEVKSMEVDKVLFAFLEGAGWVQWKWEGEEQVDVIEERRKKVVTFKETLGKMGKESLFWKWTEIVEEERDKDGGFTLERQERVAKRVQTEFEKNGVDFDDVVKSIGGLDEVAPHSE</sequence>
<accession>N1PGD0</accession>
<reference evidence="2 3" key="2">
    <citation type="journal article" date="2012" name="PLoS Pathog.">
        <title>Diverse lifestyles and strategies of plant pathogenesis encoded in the genomes of eighteen Dothideomycetes fungi.</title>
        <authorList>
            <person name="Ohm R.A."/>
            <person name="Feau N."/>
            <person name="Henrissat B."/>
            <person name="Schoch C.L."/>
            <person name="Horwitz B.A."/>
            <person name="Barry K.W."/>
            <person name="Condon B.J."/>
            <person name="Copeland A.C."/>
            <person name="Dhillon B."/>
            <person name="Glaser F."/>
            <person name="Hesse C.N."/>
            <person name="Kosti I."/>
            <person name="LaButti K."/>
            <person name="Lindquist E.A."/>
            <person name="Lucas S."/>
            <person name="Salamov A.A."/>
            <person name="Bradshaw R.E."/>
            <person name="Ciuffetti L."/>
            <person name="Hamelin R.C."/>
            <person name="Kema G.H.J."/>
            <person name="Lawrence C."/>
            <person name="Scott J.A."/>
            <person name="Spatafora J.W."/>
            <person name="Turgeon B.G."/>
            <person name="de Wit P.J.G.M."/>
            <person name="Zhong S."/>
            <person name="Goodwin S.B."/>
            <person name="Grigoriev I.V."/>
        </authorList>
    </citation>
    <scope>NUCLEOTIDE SEQUENCE [LARGE SCALE GENOMIC DNA]</scope>
    <source>
        <strain evidence="3">NZE10 / CBS 128990</strain>
    </source>
</reference>
<keyword evidence="3" id="KW-1185">Reference proteome</keyword>
<dbReference type="Proteomes" id="UP000016933">
    <property type="component" value="Unassembled WGS sequence"/>
</dbReference>
<organism evidence="2 3">
    <name type="scientific">Dothistroma septosporum (strain NZE10 / CBS 128990)</name>
    <name type="common">Red band needle blight fungus</name>
    <name type="synonym">Mycosphaerella pini</name>
    <dbReference type="NCBI Taxonomy" id="675120"/>
    <lineage>
        <taxon>Eukaryota</taxon>
        <taxon>Fungi</taxon>
        <taxon>Dikarya</taxon>
        <taxon>Ascomycota</taxon>
        <taxon>Pezizomycotina</taxon>
        <taxon>Dothideomycetes</taxon>
        <taxon>Dothideomycetidae</taxon>
        <taxon>Mycosphaerellales</taxon>
        <taxon>Mycosphaerellaceae</taxon>
        <taxon>Dothistroma</taxon>
    </lineage>
</organism>
<evidence type="ECO:0000313" key="2">
    <source>
        <dbReference type="EMBL" id="EME41437.1"/>
    </source>
</evidence>
<proteinExistence type="predicted"/>
<dbReference type="HOGENOM" id="CLU_064110_0_0_1"/>
<dbReference type="eggNOG" id="ENOG502SK1Y">
    <property type="taxonomic scope" value="Eukaryota"/>
</dbReference>
<protein>
    <submittedName>
        <fullName evidence="2">Uncharacterized protein</fullName>
    </submittedName>
</protein>
<evidence type="ECO:0000313" key="3">
    <source>
        <dbReference type="Proteomes" id="UP000016933"/>
    </source>
</evidence>
<gene>
    <name evidence="2" type="ORF">DOTSEDRAFT_81752</name>
</gene>
<name>N1PGD0_DOTSN</name>
<reference evidence="3" key="1">
    <citation type="journal article" date="2012" name="PLoS Genet.">
        <title>The genomes of the fungal plant pathogens Cladosporium fulvum and Dothistroma septosporum reveal adaptation to different hosts and lifestyles but also signatures of common ancestry.</title>
        <authorList>
            <person name="de Wit P.J.G.M."/>
            <person name="van der Burgt A."/>
            <person name="Oekmen B."/>
            <person name="Stergiopoulos I."/>
            <person name="Abd-Elsalam K.A."/>
            <person name="Aerts A.L."/>
            <person name="Bahkali A.H."/>
            <person name="Beenen H.G."/>
            <person name="Chettri P."/>
            <person name="Cox M.P."/>
            <person name="Datema E."/>
            <person name="de Vries R.P."/>
            <person name="Dhillon B."/>
            <person name="Ganley A.R."/>
            <person name="Griffiths S.A."/>
            <person name="Guo Y."/>
            <person name="Hamelin R.C."/>
            <person name="Henrissat B."/>
            <person name="Kabir M.S."/>
            <person name="Jashni M.K."/>
            <person name="Kema G."/>
            <person name="Klaubauf S."/>
            <person name="Lapidus A."/>
            <person name="Levasseur A."/>
            <person name="Lindquist E."/>
            <person name="Mehrabi R."/>
            <person name="Ohm R.A."/>
            <person name="Owen T.J."/>
            <person name="Salamov A."/>
            <person name="Schwelm A."/>
            <person name="Schijlen E."/>
            <person name="Sun H."/>
            <person name="van den Burg H.A."/>
            <person name="van Ham R.C.H.J."/>
            <person name="Zhang S."/>
            <person name="Goodwin S.B."/>
            <person name="Grigoriev I.V."/>
            <person name="Collemare J."/>
            <person name="Bradshaw R.E."/>
        </authorList>
    </citation>
    <scope>NUCLEOTIDE SEQUENCE [LARGE SCALE GENOMIC DNA]</scope>
    <source>
        <strain evidence="3">NZE10 / CBS 128990</strain>
    </source>
</reference>
<evidence type="ECO:0000256" key="1">
    <source>
        <dbReference type="SAM" id="Phobius"/>
    </source>
</evidence>
<dbReference type="EMBL" id="KB446542">
    <property type="protein sequence ID" value="EME41437.1"/>
    <property type="molecule type" value="Genomic_DNA"/>
</dbReference>
<feature type="transmembrane region" description="Helical" evidence="1">
    <location>
        <begin position="57"/>
        <end position="77"/>
    </location>
</feature>
<keyword evidence="1" id="KW-1133">Transmembrane helix</keyword>
<keyword evidence="1" id="KW-0472">Membrane</keyword>
<dbReference type="STRING" id="675120.N1PGD0"/>
<dbReference type="OrthoDB" id="5421757at2759"/>
<dbReference type="AlphaFoldDB" id="N1PGD0"/>
<dbReference type="OMA" id="GWLIWRV"/>
<keyword evidence="1" id="KW-0812">Transmembrane</keyword>